<evidence type="ECO:0008006" key="3">
    <source>
        <dbReference type="Google" id="ProtNLM"/>
    </source>
</evidence>
<dbReference type="STRING" id="670154.SAMN04488002_0472"/>
<dbReference type="Proteomes" id="UP000199658">
    <property type="component" value="Unassembled WGS sequence"/>
</dbReference>
<reference evidence="2" key="1">
    <citation type="submission" date="2016-10" db="EMBL/GenBank/DDBJ databases">
        <authorList>
            <person name="Varghese N."/>
            <person name="Submissions S."/>
        </authorList>
    </citation>
    <scope>NUCLEOTIDE SEQUENCE [LARGE SCALE GENOMIC DNA]</scope>
    <source>
        <strain evidence="2">DSM 26921</strain>
    </source>
</reference>
<evidence type="ECO:0000313" key="1">
    <source>
        <dbReference type="EMBL" id="SFR34383.1"/>
    </source>
</evidence>
<evidence type="ECO:0000313" key="2">
    <source>
        <dbReference type="Proteomes" id="UP000199658"/>
    </source>
</evidence>
<dbReference type="AlphaFoldDB" id="A0A1I6FWR0"/>
<keyword evidence="2" id="KW-1185">Reference proteome</keyword>
<name>A0A1I6FWR0_9RHOB</name>
<protein>
    <recommendedName>
        <fullName evidence="3">ADP-ribosylglycohydrolase</fullName>
    </recommendedName>
</protein>
<organism evidence="1 2">
    <name type="scientific">Litoreibacter janthinus</name>
    <dbReference type="NCBI Taxonomy" id="670154"/>
    <lineage>
        <taxon>Bacteria</taxon>
        <taxon>Pseudomonadati</taxon>
        <taxon>Pseudomonadota</taxon>
        <taxon>Alphaproteobacteria</taxon>
        <taxon>Rhodobacterales</taxon>
        <taxon>Roseobacteraceae</taxon>
        <taxon>Litoreibacter</taxon>
    </lineage>
</organism>
<dbReference type="RefSeq" id="WP_090212006.1">
    <property type="nucleotide sequence ID" value="NZ_FOYO01000001.1"/>
</dbReference>
<proteinExistence type="predicted"/>
<gene>
    <name evidence="1" type="ORF">SAMN04488002_0472</name>
</gene>
<sequence length="114" mass="12930">MSQPTDHFCPGCGTAMKIFLRYPWHFCDKCRKTAASGTGRVVECSNVGMSGGFQWRYAGTDEWMTCRGLYCLIQSRDVYLSEARFGGIVAQPILSHQMPEDTKSSFRDMDIRKD</sequence>
<accession>A0A1I6FWR0</accession>
<dbReference type="EMBL" id="FOYO01000001">
    <property type="protein sequence ID" value="SFR34383.1"/>
    <property type="molecule type" value="Genomic_DNA"/>
</dbReference>
<dbReference type="OrthoDB" id="7859238at2"/>